<feature type="region of interest" description="Disordered" evidence="1">
    <location>
        <begin position="570"/>
        <end position="597"/>
    </location>
</feature>
<organism evidence="4 5">
    <name type="scientific">Tigriopus californicus</name>
    <name type="common">Marine copepod</name>
    <dbReference type="NCBI Taxonomy" id="6832"/>
    <lineage>
        <taxon>Eukaryota</taxon>
        <taxon>Metazoa</taxon>
        <taxon>Ecdysozoa</taxon>
        <taxon>Arthropoda</taxon>
        <taxon>Crustacea</taxon>
        <taxon>Multicrustacea</taxon>
        <taxon>Hexanauplia</taxon>
        <taxon>Copepoda</taxon>
        <taxon>Harpacticoida</taxon>
        <taxon>Harpacticidae</taxon>
        <taxon>Tigriopus</taxon>
    </lineage>
</organism>
<feature type="compositionally biased region" description="Polar residues" evidence="1">
    <location>
        <begin position="580"/>
        <end position="596"/>
    </location>
</feature>
<dbReference type="EMBL" id="VCGU01000009">
    <property type="protein sequence ID" value="TRY70370.1"/>
    <property type="molecule type" value="Genomic_DNA"/>
</dbReference>
<dbReference type="PANTHER" id="PTHR21104:SF2">
    <property type="entry name" value="FIBRONECTIN TYPE-III DOMAIN-CONTAINING PROTEIN"/>
    <property type="match status" value="1"/>
</dbReference>
<dbReference type="CDD" id="cd00063">
    <property type="entry name" value="FN3"/>
    <property type="match status" value="1"/>
</dbReference>
<sequence length="664" mass="73305">MVFYTTGNRLIPEPYRTHITWDPNAGFSESLQTSPSNGPEATFTSAAFNLTVERESETTIRLSWSHQANLRHLRHKKNWPYNVRIVPIEGGQHMEARVSTNGKQHILLHELDPEGSYQLIVSKNNRILLNKLMRLGSPNRQKLQFSTQETAEATTSKPIVDEDSNSTMTNLSSKVIQVSSLFSEDDEGDDEDVDEDDDDIVKLPHESEEALNELELATATYEDRFRIEELGIVTFVLVLWMGAIVLFVHRWGKIRMLIPHQPQYVLEKEDPPVSFGPPTHSMMLLSSPLDQFQPNLAVNHHLHVMPGSQASPSYMVTSNSFLCASGIGVPIVSSALVNRRQSLHSQGDRRVSGITDVGGNGSLDDVNTVTNNSDSGSPGKVVLPIMKDGTMQTKESHLYQSHCLASSVRQQSENLELQSKENSLTEVSNGDSEDESRRSKSAQDNSLSYPSVPMPDPGEVVLPPSEEAASSDMAENENLLPMPLPTPSGSTAVYLTSGHVTTSSMYQDQFHTNVTPSGCHFPHQAMIPDTMTIDIPSNLPLSGHTLPISHQRAHSRPSHVLHHKREDECQNALSRRRRPSSWTQPRPSAVETSSPYGNVYQYCQDGSSIERDRGTALTPGSVGNGENVYGIEAPSQGSPDARKESPLTPLSNDHCARYARTTPV</sequence>
<proteinExistence type="predicted"/>
<dbReference type="InterPro" id="IPR036116">
    <property type="entry name" value="FN3_sf"/>
</dbReference>
<feature type="domain" description="Fibronectin type III" evidence="3">
    <location>
        <begin position="226"/>
        <end position="276"/>
    </location>
</feature>
<dbReference type="InterPro" id="IPR013783">
    <property type="entry name" value="Ig-like_fold"/>
</dbReference>
<feature type="compositionally biased region" description="Polar residues" evidence="1">
    <location>
        <begin position="410"/>
        <end position="430"/>
    </location>
</feature>
<dbReference type="InterPro" id="IPR003961">
    <property type="entry name" value="FN3_dom"/>
</dbReference>
<evidence type="ECO:0000256" key="2">
    <source>
        <dbReference type="SAM" id="Phobius"/>
    </source>
</evidence>
<evidence type="ECO:0000259" key="3">
    <source>
        <dbReference type="Pfam" id="PF16066"/>
    </source>
</evidence>
<evidence type="ECO:0000313" key="4">
    <source>
        <dbReference type="EMBL" id="TRY70370.1"/>
    </source>
</evidence>
<evidence type="ECO:0000313" key="5">
    <source>
        <dbReference type="Proteomes" id="UP000318571"/>
    </source>
</evidence>
<feature type="compositionally biased region" description="Polar residues" evidence="1">
    <location>
        <begin position="146"/>
        <end position="157"/>
    </location>
</feature>
<keyword evidence="2" id="KW-0812">Transmembrane</keyword>
<comment type="caution">
    <text evidence="4">The sequence shown here is derived from an EMBL/GenBank/DDBJ whole genome shotgun (WGS) entry which is preliminary data.</text>
</comment>
<feature type="region of interest" description="Disordered" evidence="1">
    <location>
        <begin position="611"/>
        <end position="664"/>
    </location>
</feature>
<reference evidence="4 5" key="1">
    <citation type="journal article" date="2018" name="Nat. Ecol. Evol.">
        <title>Genomic signatures of mitonuclear coevolution across populations of Tigriopus californicus.</title>
        <authorList>
            <person name="Barreto F.S."/>
            <person name="Watson E.T."/>
            <person name="Lima T.G."/>
            <person name="Willett C.S."/>
            <person name="Edmands S."/>
            <person name="Li W."/>
            <person name="Burton R.S."/>
        </authorList>
    </citation>
    <scope>NUCLEOTIDE SEQUENCE [LARGE SCALE GENOMIC DNA]</scope>
    <source>
        <strain evidence="4 5">San Diego</strain>
    </source>
</reference>
<dbReference type="AlphaFoldDB" id="A0A553NY72"/>
<feature type="region of interest" description="Disordered" evidence="1">
    <location>
        <begin position="343"/>
        <end position="381"/>
    </location>
</feature>
<keyword evidence="5" id="KW-1185">Reference proteome</keyword>
<accession>A0A553NY72</accession>
<dbReference type="Pfam" id="PF16066">
    <property type="entry name" value="DUF4808"/>
    <property type="match status" value="1"/>
</dbReference>
<gene>
    <name evidence="4" type="ORF">TCAL_04484</name>
</gene>
<protein>
    <recommendedName>
        <fullName evidence="3">Fibronectin type III domain-containing protein</fullName>
    </recommendedName>
</protein>
<dbReference type="Gene3D" id="2.60.40.10">
    <property type="entry name" value="Immunoglobulins"/>
    <property type="match status" value="1"/>
</dbReference>
<feature type="compositionally biased region" description="Polar residues" evidence="1">
    <location>
        <begin position="365"/>
        <end position="376"/>
    </location>
</feature>
<evidence type="ECO:0000256" key="1">
    <source>
        <dbReference type="SAM" id="MobiDB-lite"/>
    </source>
</evidence>
<dbReference type="SUPFAM" id="SSF49265">
    <property type="entry name" value="Fibronectin type III"/>
    <property type="match status" value="1"/>
</dbReference>
<feature type="region of interest" description="Disordered" evidence="1">
    <location>
        <begin position="146"/>
        <end position="166"/>
    </location>
</feature>
<dbReference type="InterPro" id="IPR032073">
    <property type="entry name" value="FNDC5_C"/>
</dbReference>
<keyword evidence="2" id="KW-0472">Membrane</keyword>
<dbReference type="PANTHER" id="PTHR21104">
    <property type="entry name" value="FIBRONECTIN TYPE III DOMAIN-CONTAINING PROTEIN"/>
    <property type="match status" value="1"/>
</dbReference>
<name>A0A553NY72_TIGCA</name>
<dbReference type="Proteomes" id="UP000318571">
    <property type="component" value="Chromosome 9"/>
</dbReference>
<feature type="region of interest" description="Disordered" evidence="1">
    <location>
        <begin position="410"/>
        <end position="479"/>
    </location>
</feature>
<keyword evidence="2" id="KW-1133">Transmembrane helix</keyword>
<feature type="transmembrane region" description="Helical" evidence="2">
    <location>
        <begin position="230"/>
        <end position="248"/>
    </location>
</feature>